<evidence type="ECO:0000256" key="6">
    <source>
        <dbReference type="ARBA" id="ARBA00023140"/>
    </source>
</evidence>
<dbReference type="EMBL" id="LXPE01000013">
    <property type="protein sequence ID" value="OBA26858.1"/>
    <property type="molecule type" value="Genomic_DNA"/>
</dbReference>
<evidence type="ECO:0000256" key="10">
    <source>
        <dbReference type="RuleBase" id="RU367032"/>
    </source>
</evidence>
<keyword evidence="3 10" id="KW-0653">Protein transport</keyword>
<dbReference type="OrthoDB" id="5549158at2759"/>
<dbReference type="InterPro" id="IPR025655">
    <property type="entry name" value="PEX14"/>
</dbReference>
<dbReference type="Pfam" id="PF04695">
    <property type="entry name" value="Pex14_N"/>
    <property type="match status" value="1"/>
</dbReference>
<dbReference type="GO" id="GO:1990429">
    <property type="term" value="C:peroxisomal importomer complex"/>
    <property type="evidence" value="ECO:0007669"/>
    <property type="project" value="TreeGrafter"/>
</dbReference>
<evidence type="ECO:0000256" key="1">
    <source>
        <dbReference type="ARBA" id="ARBA00005443"/>
    </source>
</evidence>
<comment type="function">
    <text evidence="10">Component of the PEX13-PEX14 docking complex, a translocon channel that specifically mediates the import of peroxisomal cargo proteins bound to PEX5 receptor. The PEX13-PEX14 docking complex forms a large import pore which can be opened to a diameter of about 9 nm. Mechanistically, PEX5 receptor along with cargo proteins associates with the PEX14 subunit of the PEX13-PEX14 docking complex in the cytosol, leading to the insertion of the receptor into the organelle membrane with the concomitant translocation of the cargo into the peroxisome matrix.</text>
</comment>
<dbReference type="PANTHER" id="PTHR23058">
    <property type="entry name" value="PEROXISOMAL MEMBRANE PROTEIN PEX14"/>
    <property type="match status" value="1"/>
</dbReference>
<dbReference type="GO" id="GO:0005102">
    <property type="term" value="F:signaling receptor binding"/>
    <property type="evidence" value="ECO:0007669"/>
    <property type="project" value="TreeGrafter"/>
</dbReference>
<dbReference type="Proteomes" id="UP000092321">
    <property type="component" value="Unassembled WGS sequence"/>
</dbReference>
<comment type="subcellular location">
    <subcellularLocation>
        <location evidence="9 10">Peroxisome membrane</location>
    </subcellularLocation>
</comment>
<reference evidence="14" key="1">
    <citation type="journal article" date="2016" name="Proc. Natl. Acad. Sci. U.S.A.">
        <title>Comparative genomics of biotechnologically important yeasts.</title>
        <authorList>
            <person name="Riley R."/>
            <person name="Haridas S."/>
            <person name="Wolfe K.H."/>
            <person name="Lopes M.R."/>
            <person name="Hittinger C.T."/>
            <person name="Goeker M."/>
            <person name="Salamov A.A."/>
            <person name="Wisecaver J.H."/>
            <person name="Long T.M."/>
            <person name="Calvey C.H."/>
            <person name="Aerts A.L."/>
            <person name="Barry K.W."/>
            <person name="Choi C."/>
            <person name="Clum A."/>
            <person name="Coughlan A.Y."/>
            <person name="Deshpande S."/>
            <person name="Douglass A.P."/>
            <person name="Hanson S.J."/>
            <person name="Klenk H.-P."/>
            <person name="LaButti K.M."/>
            <person name="Lapidus A."/>
            <person name="Lindquist E.A."/>
            <person name="Lipzen A.M."/>
            <person name="Meier-Kolthoff J.P."/>
            <person name="Ohm R.A."/>
            <person name="Otillar R.P."/>
            <person name="Pangilinan J.L."/>
            <person name="Peng Y."/>
            <person name="Rokas A."/>
            <person name="Rosa C.A."/>
            <person name="Scheuner C."/>
            <person name="Sibirny A.A."/>
            <person name="Slot J.C."/>
            <person name="Stielow J.B."/>
            <person name="Sun H."/>
            <person name="Kurtzman C.P."/>
            <person name="Blackwell M."/>
            <person name="Grigoriev I.V."/>
            <person name="Jeffries T.W."/>
        </authorList>
    </citation>
    <scope>NUCLEOTIDE SEQUENCE [LARGE SCALE GENOMIC DNA]</scope>
    <source>
        <strain evidence="14">NRRL Y-1626</strain>
    </source>
</reference>
<dbReference type="PANTHER" id="PTHR23058:SF0">
    <property type="entry name" value="PEROXISOMAL MEMBRANE PROTEIN PEX14"/>
    <property type="match status" value="1"/>
</dbReference>
<keyword evidence="6 10" id="KW-0576">Peroxisome</keyword>
<dbReference type="GO" id="GO:0005778">
    <property type="term" value="C:peroxisomal membrane"/>
    <property type="evidence" value="ECO:0007669"/>
    <property type="project" value="UniProtKB-SubCell"/>
</dbReference>
<feature type="coiled-coil region" evidence="11">
    <location>
        <begin position="142"/>
        <end position="215"/>
    </location>
</feature>
<keyword evidence="14" id="KW-1185">Reference proteome</keyword>
<evidence type="ECO:0000256" key="5">
    <source>
        <dbReference type="ARBA" id="ARBA00023136"/>
    </source>
</evidence>
<dbReference type="InterPro" id="IPR036388">
    <property type="entry name" value="WH-like_DNA-bd_sf"/>
</dbReference>
<comment type="similarity">
    <text evidence="1 10">Belongs to the peroxin-14 family.</text>
</comment>
<gene>
    <name evidence="13" type="ORF">HANVADRAFT_52886</name>
</gene>
<dbReference type="Gene3D" id="1.10.10.10">
    <property type="entry name" value="Winged helix-like DNA-binding domain superfamily/Winged helix DNA-binding domain"/>
    <property type="match status" value="1"/>
</dbReference>
<evidence type="ECO:0000313" key="14">
    <source>
        <dbReference type="Proteomes" id="UP000092321"/>
    </source>
</evidence>
<dbReference type="Gene3D" id="1.20.1480.30">
    <property type="entry name" value="Designed four-helix bundle protein"/>
    <property type="match status" value="1"/>
</dbReference>
<organism evidence="13 14">
    <name type="scientific">Hanseniaspora valbyensis NRRL Y-1626</name>
    <dbReference type="NCBI Taxonomy" id="766949"/>
    <lineage>
        <taxon>Eukaryota</taxon>
        <taxon>Fungi</taxon>
        <taxon>Dikarya</taxon>
        <taxon>Ascomycota</taxon>
        <taxon>Saccharomycotina</taxon>
        <taxon>Saccharomycetes</taxon>
        <taxon>Saccharomycodales</taxon>
        <taxon>Saccharomycodaceae</taxon>
        <taxon>Hanseniaspora</taxon>
    </lineage>
</organism>
<comment type="caution">
    <text evidence="13">The sequence shown here is derived from an EMBL/GenBank/DDBJ whole genome shotgun (WGS) entry which is preliminary data.</text>
</comment>
<keyword evidence="2 10" id="KW-0813">Transport</keyword>
<evidence type="ECO:0000256" key="2">
    <source>
        <dbReference type="ARBA" id="ARBA00022448"/>
    </source>
</evidence>
<dbReference type="AlphaFoldDB" id="A0A1B7TDT1"/>
<evidence type="ECO:0000256" key="9">
    <source>
        <dbReference type="ARBA" id="ARBA00046271"/>
    </source>
</evidence>
<evidence type="ECO:0000256" key="7">
    <source>
        <dbReference type="ARBA" id="ARBA00029502"/>
    </source>
</evidence>
<evidence type="ECO:0000256" key="3">
    <source>
        <dbReference type="ARBA" id="ARBA00022927"/>
    </source>
</evidence>
<accession>A0A1B7TDT1</accession>
<proteinExistence type="inferred from homology"/>
<dbReference type="InterPro" id="IPR006785">
    <property type="entry name" value="Pex14_N"/>
</dbReference>
<evidence type="ECO:0000256" key="11">
    <source>
        <dbReference type="SAM" id="Coils"/>
    </source>
</evidence>
<feature type="domain" description="Peroxisome membrane anchor protein Pex14p N-terminal" evidence="12">
    <location>
        <begin position="9"/>
        <end position="49"/>
    </location>
</feature>
<evidence type="ECO:0000256" key="4">
    <source>
        <dbReference type="ARBA" id="ARBA00023010"/>
    </source>
</evidence>
<evidence type="ECO:0000259" key="12">
    <source>
        <dbReference type="Pfam" id="PF04695"/>
    </source>
</evidence>
<sequence>MLYNNLTKLVKTGVEFLSSEEIKNDYAIEKLQFLIEKGLSNEEILQALEIYNLKQNNMADVICDVDDDYLNILRDVMHVEDHKNTKKQEAEQLYALPPLPPPVPAKDWKDVFIMAAASSGVAYGMYHLMHEFILPKIMPKSDNEVEKDKNEVQQNIEKIDNKLEEIDCKYNDSSQKEAGKYKKLEEIIVKLTRKIDDLEEEKHKVRQDFKLLQSDIKTLSKNFNKFISNNDNSKFLTQMEKEIKSLNSILEFKLDSQKTNFDKKENGDSSSTIPKKNSINFNDLTRPPLFDNSLAINQIPTASDILSKMNLKPLSNGHIESDDDNDAAIRNEIENISMDHS</sequence>
<keyword evidence="4" id="KW-0811">Translocation</keyword>
<dbReference type="GO" id="GO:0016560">
    <property type="term" value="P:protein import into peroxisome matrix, docking"/>
    <property type="evidence" value="ECO:0007669"/>
    <property type="project" value="UniProtKB-UniRule"/>
</dbReference>
<name>A0A1B7TDT1_9ASCO</name>
<keyword evidence="5 10" id="KW-0472">Membrane</keyword>
<evidence type="ECO:0000256" key="8">
    <source>
        <dbReference type="ARBA" id="ARBA00029691"/>
    </source>
</evidence>
<protein>
    <recommendedName>
        <fullName evidence="7 10">Peroxisomal membrane protein PEX14</fullName>
    </recommendedName>
    <alternativeName>
        <fullName evidence="8 10">Peroxin-14</fullName>
    </alternativeName>
</protein>
<evidence type="ECO:0000313" key="13">
    <source>
        <dbReference type="EMBL" id="OBA26858.1"/>
    </source>
</evidence>
<keyword evidence="11" id="KW-0175">Coiled coil</keyword>